<name>A0ABW5L076_9SPHI</name>
<gene>
    <name evidence="1" type="ORF">ACFSQW_09350</name>
</gene>
<evidence type="ECO:0000313" key="1">
    <source>
        <dbReference type="EMBL" id="MFD2554594.1"/>
    </source>
</evidence>
<comment type="caution">
    <text evidence="1">The sequence shown here is derived from an EMBL/GenBank/DDBJ whole genome shotgun (WGS) entry which is preliminary data.</text>
</comment>
<dbReference type="RefSeq" id="WP_210353001.1">
    <property type="nucleotide sequence ID" value="NZ_JAEQMU010000001.1"/>
</dbReference>
<sequence length="248" mass="29098">MQYLMTGIELHLDKGFGITADAYYKSAEHLQDNPFEHYKITQQAELPQSFLYRHSIELYLKSLIIIFHNKLEIDYGTVKFNSEEPEILTDGIWRKLYSCHFIDKLYDYWLNNLLLPNIDLLNEIAPKGDWQEIRKTSELIPLICKYDRDSSYFRYPITKNSSLDHQKHSMQKFKADTLTKFFKEIQDKKQTSANGGLTMLLVDDDDNIVNAFKKDESVLSDVRDAIKEVAYYFHCIHIMTRVTLCGGM</sequence>
<protein>
    <submittedName>
        <fullName evidence="1">Uncharacterized protein</fullName>
    </submittedName>
</protein>
<organism evidence="1 2">
    <name type="scientific">Sphingobacterium tabacisoli</name>
    <dbReference type="NCBI Taxonomy" id="2044855"/>
    <lineage>
        <taxon>Bacteria</taxon>
        <taxon>Pseudomonadati</taxon>
        <taxon>Bacteroidota</taxon>
        <taxon>Sphingobacteriia</taxon>
        <taxon>Sphingobacteriales</taxon>
        <taxon>Sphingobacteriaceae</taxon>
        <taxon>Sphingobacterium</taxon>
    </lineage>
</organism>
<reference evidence="2" key="1">
    <citation type="journal article" date="2019" name="Int. J. Syst. Evol. Microbiol.">
        <title>The Global Catalogue of Microorganisms (GCM) 10K type strain sequencing project: providing services to taxonomists for standard genome sequencing and annotation.</title>
        <authorList>
            <consortium name="The Broad Institute Genomics Platform"/>
            <consortium name="The Broad Institute Genome Sequencing Center for Infectious Disease"/>
            <person name="Wu L."/>
            <person name="Ma J."/>
        </authorList>
    </citation>
    <scope>NUCLEOTIDE SEQUENCE [LARGE SCALE GENOMIC DNA]</scope>
    <source>
        <strain evidence="2">KCTC 52298</strain>
    </source>
</reference>
<evidence type="ECO:0000313" key="2">
    <source>
        <dbReference type="Proteomes" id="UP001597440"/>
    </source>
</evidence>
<keyword evidence="2" id="KW-1185">Reference proteome</keyword>
<proteinExistence type="predicted"/>
<dbReference type="EMBL" id="JBHULD010000014">
    <property type="protein sequence ID" value="MFD2554594.1"/>
    <property type="molecule type" value="Genomic_DNA"/>
</dbReference>
<accession>A0ABW5L076</accession>
<dbReference type="Proteomes" id="UP001597440">
    <property type="component" value="Unassembled WGS sequence"/>
</dbReference>